<dbReference type="Pfam" id="PF02285">
    <property type="entry name" value="COX8"/>
    <property type="match status" value="1"/>
</dbReference>
<evidence type="ECO:0000313" key="13">
    <source>
        <dbReference type="Proteomes" id="UP000001595"/>
    </source>
</evidence>
<dbReference type="SMR" id="A0A0B4J2H7"/>
<evidence type="ECO:0000256" key="7">
    <source>
        <dbReference type="ARBA" id="ARBA00022946"/>
    </source>
</evidence>
<name>A0A0B4J2H7_PONAB</name>
<dbReference type="OMA" id="AQVHSMP"/>
<keyword evidence="7 11" id="KW-0809">Transit peptide</keyword>
<dbReference type="Ensembl" id="ENSPPYT00000003735.2">
    <property type="protein sequence ID" value="ENSPPYP00000003606.1"/>
    <property type="gene ID" value="ENSPPYG00000003122.2"/>
</dbReference>
<organism evidence="12 13">
    <name type="scientific">Pongo abelii</name>
    <name type="common">Sumatran orangutan</name>
    <name type="synonym">Pongo pygmaeus abelii</name>
    <dbReference type="NCBI Taxonomy" id="9601"/>
    <lineage>
        <taxon>Eukaryota</taxon>
        <taxon>Metazoa</taxon>
        <taxon>Chordata</taxon>
        <taxon>Craniata</taxon>
        <taxon>Vertebrata</taxon>
        <taxon>Euteleostomi</taxon>
        <taxon>Mammalia</taxon>
        <taxon>Eutheria</taxon>
        <taxon>Euarchontoglires</taxon>
        <taxon>Primates</taxon>
        <taxon>Haplorrhini</taxon>
        <taxon>Catarrhini</taxon>
        <taxon>Hominidae</taxon>
        <taxon>Pongo</taxon>
    </lineage>
</organism>
<dbReference type="FunFam" id="4.10.81.10:FF:000001">
    <property type="entry name" value="Cytochrome c oxidase subunit 8B, mitochondrial"/>
    <property type="match status" value="1"/>
</dbReference>
<dbReference type="InterPro" id="IPR036548">
    <property type="entry name" value="Cyt_c_oxidase_su8_sf"/>
</dbReference>
<keyword evidence="10 11" id="KW-0472">Membrane</keyword>
<evidence type="ECO:0000256" key="8">
    <source>
        <dbReference type="ARBA" id="ARBA00022989"/>
    </source>
</evidence>
<comment type="subunit">
    <text evidence="11">Component of the cytochrome c oxidase (complex IV, CIV), a multisubunit enzyme composed of 14 subunits. The complex is composed of a catalytic core of 3 subunits MT-CO1, MT-CO2 and MT-CO3, encoded in the mitochondrial DNA, and 11 supernumerary subunits COX4I, COX5A, COX5B, COX6A, COX6B, COX6C, COX7A, COX7B, COX7C, COX8 and NDUFA4, which are encoded in the nuclear genome. The complex exists as a monomer or a dimer and forms supercomplexes (SCs) in the inner mitochondrial membrane with NADH-ubiquinone oxidoreductase (complex I, CI) and ubiquinol-cytochrome c oxidoreductase (cytochrome b-c1 complex, complex III, CIII), resulting in different assemblies (supercomplex SCI(1)III(2)IV(1) and megacomplex MCI(2)III(2)IV(2)).</text>
</comment>
<evidence type="ECO:0000313" key="12">
    <source>
        <dbReference type="Ensembl" id="ENSPPYP00000003606.1"/>
    </source>
</evidence>
<dbReference type="GO" id="GO:0005743">
    <property type="term" value="C:mitochondrial inner membrane"/>
    <property type="evidence" value="ECO:0007669"/>
    <property type="project" value="UniProtKB-SubCell"/>
</dbReference>
<dbReference type="CDD" id="cd00930">
    <property type="entry name" value="Cyt_c_Oxidase_VIII"/>
    <property type="match status" value="1"/>
</dbReference>
<dbReference type="KEGG" id="pon:100172325"/>
<evidence type="ECO:0000256" key="10">
    <source>
        <dbReference type="ARBA" id="ARBA00023136"/>
    </source>
</evidence>
<keyword evidence="9 11" id="KW-0496">Mitochondrion</keyword>
<protein>
    <recommendedName>
        <fullName evidence="11">Cytochrome c oxidase subunit 8</fullName>
    </recommendedName>
    <alternativeName>
        <fullName evidence="11">Cytochrome c oxidase polypeptide VIII</fullName>
    </alternativeName>
</protein>
<dbReference type="UniPathway" id="UPA00705"/>
<evidence type="ECO:0000256" key="4">
    <source>
        <dbReference type="ARBA" id="ARBA00022692"/>
    </source>
</evidence>
<dbReference type="OrthoDB" id="8931496at2759"/>
<comment type="pathway">
    <text evidence="2 11">Energy metabolism; oxidative phosphorylation.</text>
</comment>
<dbReference type="PANTHER" id="PTHR16717">
    <property type="entry name" value="CYTOCHROME C OXIDASE POLYPEPTIDE VIII"/>
    <property type="match status" value="1"/>
</dbReference>
<evidence type="ECO:0000256" key="2">
    <source>
        <dbReference type="ARBA" id="ARBA00004673"/>
    </source>
</evidence>
<keyword evidence="5 11" id="KW-0999">Mitochondrion inner membrane</keyword>
<evidence type="ECO:0000256" key="6">
    <source>
        <dbReference type="ARBA" id="ARBA00022843"/>
    </source>
</evidence>
<comment type="function">
    <text evidence="11">Component of the cytochrome c oxidase, the last enzyme in the mitochondrial electron transport chain which drives oxidative phosphorylation. The respiratory chain contains 3 multisubunit complexes succinate dehydrogenase (complex II, CII), ubiquinol-cytochrome c oxidoreductase (cytochrome b-c1 complex, complex III, CIII) and cytochrome c oxidase (complex IV, CIV), that cooperate to transfer electrons derived from NADH and succinate to molecular oxygen, creating an electrochemical gradient over the inner membrane that drives transmembrane transport and the ATP synthase. Cytochrome c oxidase is the component of the respiratory chain that catalyzes the reduction of oxygen to water. Electrons originating from reduced cytochrome c in the intermembrane space (IMS) are transferred via the dinuclear copper A center (CU(A)) of subunit 2 and heme A of subunit 1 to the active site in subunit 1, a binuclear center (BNC) formed by heme A3 and copper B (CU(B)). The BNC reduces molecular oxygen to 2 water molecules using 4 electrons from cytochrome c in the IMS and 4 protons from the mitochondrial matrix.</text>
</comment>
<comment type="subcellular location">
    <subcellularLocation>
        <location evidence="1 11">Mitochondrion inner membrane</location>
        <topology evidence="1 11">Single-pass membrane protein</topology>
    </subcellularLocation>
</comment>
<feature type="transmembrane region" description="Helical" evidence="11">
    <location>
        <begin position="37"/>
        <end position="59"/>
    </location>
</feature>
<dbReference type="CTD" id="1351"/>
<evidence type="ECO:0000256" key="1">
    <source>
        <dbReference type="ARBA" id="ARBA00004434"/>
    </source>
</evidence>
<reference evidence="12" key="2">
    <citation type="submission" date="2025-08" db="UniProtKB">
        <authorList>
            <consortium name="Ensembl"/>
        </authorList>
    </citation>
    <scope>IDENTIFICATION</scope>
</reference>
<keyword evidence="8 11" id="KW-1133">Transmembrane helix</keyword>
<dbReference type="AlphaFoldDB" id="A0A0B4J2H7"/>
<dbReference type="GeneTree" id="ENSGT00390000006255"/>
<dbReference type="GeneID" id="100172325"/>
<dbReference type="FunCoup" id="A0A0B4J2H7">
    <property type="interactions" value="384"/>
</dbReference>
<dbReference type="PANTHER" id="PTHR16717:SF1">
    <property type="entry name" value="CYTOCHROME C OXIDASE SUBUNIT 8A, MITOCHONDRIAL"/>
    <property type="match status" value="1"/>
</dbReference>
<dbReference type="RefSeq" id="NP_001125418.1">
    <property type="nucleotide sequence ID" value="NM_001131946.1"/>
</dbReference>
<keyword evidence="4 11" id="KW-0812">Transmembrane</keyword>
<dbReference type="GO" id="GO:0045277">
    <property type="term" value="C:respiratory chain complex IV"/>
    <property type="evidence" value="ECO:0007669"/>
    <property type="project" value="UniProtKB-UniRule"/>
</dbReference>
<dbReference type="Gene3D" id="4.10.81.10">
    <property type="entry name" value="Cytochrome c oxidase, subunit 8"/>
    <property type="match status" value="1"/>
</dbReference>
<reference evidence="12 13" key="1">
    <citation type="submission" date="2008-02" db="EMBL/GenBank/DDBJ databases">
        <title>A 6x draft sequence assembly of the Pongo pygmaeus abelii genome.</title>
        <authorList>
            <person name="Wilson R.K."/>
            <person name="Mardis E."/>
        </authorList>
    </citation>
    <scope>NUCLEOTIDE SEQUENCE [LARGE SCALE GENOMIC DNA]</scope>
</reference>
<dbReference type="InterPro" id="IPR003205">
    <property type="entry name" value="Cyt_c_oxidase_su8"/>
</dbReference>
<comment type="similarity">
    <text evidence="3 11">Belongs to the cytochrome c oxidase VIII family.</text>
</comment>
<evidence type="ECO:0000256" key="5">
    <source>
        <dbReference type="ARBA" id="ARBA00022792"/>
    </source>
</evidence>
<proteinExistence type="inferred from homology"/>
<evidence type="ECO:0000256" key="11">
    <source>
        <dbReference type="RuleBase" id="RU368101"/>
    </source>
</evidence>
<dbReference type="eggNOG" id="ENOG502SA62">
    <property type="taxonomic scope" value="Eukaryota"/>
</dbReference>
<evidence type="ECO:0000256" key="9">
    <source>
        <dbReference type="ARBA" id="ARBA00023128"/>
    </source>
</evidence>
<reference evidence="12" key="3">
    <citation type="submission" date="2025-09" db="UniProtKB">
        <authorList>
            <consortium name="Ensembl"/>
        </authorList>
    </citation>
    <scope>IDENTIFICATION</scope>
</reference>
<sequence length="69" mass="7651">MSVLTPLLLRGLTGSARRLPVPRAKIHSLPPEEKLGIMELAVGLTSCFVTFLLPAGWILSHLETYRRPE</sequence>
<keyword evidence="13" id="KW-1185">Reference proteome</keyword>
<dbReference type="InParanoid" id="A0A0B4J2H7"/>
<accession>A0A0B4J2H7</accession>
<gene>
    <name evidence="12" type="primary">COX8A</name>
</gene>
<dbReference type="GO" id="GO:0006123">
    <property type="term" value="P:mitochondrial electron transport, cytochrome c to oxygen"/>
    <property type="evidence" value="ECO:0007669"/>
    <property type="project" value="UniProtKB-UniRule"/>
</dbReference>
<keyword evidence="6" id="KW-0832">Ubl conjugation</keyword>
<evidence type="ECO:0000256" key="3">
    <source>
        <dbReference type="ARBA" id="ARBA00010117"/>
    </source>
</evidence>
<dbReference type="Proteomes" id="UP000001595">
    <property type="component" value="Chromosome 11"/>
</dbReference>
<dbReference type="SUPFAM" id="SSF81431">
    <property type="entry name" value="Mitochondrial cytochrome c oxidase subunit VIIIb (aka IX)"/>
    <property type="match status" value="1"/>
</dbReference>